<dbReference type="GO" id="GO:0031177">
    <property type="term" value="F:phosphopantetheine binding"/>
    <property type="evidence" value="ECO:0007669"/>
    <property type="project" value="InterPro"/>
</dbReference>
<dbReference type="PROSITE" id="PS50075">
    <property type="entry name" value="CARRIER"/>
    <property type="match status" value="1"/>
</dbReference>
<dbReference type="EMBL" id="SFCI01000528">
    <property type="protein sequence ID" value="TFY79278.1"/>
    <property type="molecule type" value="Genomic_DNA"/>
</dbReference>
<keyword evidence="1" id="KW-0596">Phosphopantetheine</keyword>
<dbReference type="InterPro" id="IPR009081">
    <property type="entry name" value="PP-bd_ACP"/>
</dbReference>
<dbReference type="PANTHER" id="PTHR43439">
    <property type="entry name" value="PHENYLACETATE-COENZYME A LIGASE"/>
    <property type="match status" value="1"/>
</dbReference>
<dbReference type="Pfam" id="PF23562">
    <property type="entry name" value="AMP-binding_C_3"/>
    <property type="match status" value="1"/>
</dbReference>
<dbReference type="SMART" id="SM00823">
    <property type="entry name" value="PKS_PP"/>
    <property type="match status" value="1"/>
</dbReference>
<dbReference type="Gene3D" id="3.40.50.720">
    <property type="entry name" value="NAD(P)-binding Rossmann-like Domain"/>
    <property type="match status" value="1"/>
</dbReference>
<dbReference type="AlphaFoldDB" id="A0A4Z0A0R3"/>
<evidence type="ECO:0000256" key="1">
    <source>
        <dbReference type="ARBA" id="ARBA00022450"/>
    </source>
</evidence>
<evidence type="ECO:0000313" key="5">
    <source>
        <dbReference type="Proteomes" id="UP000298061"/>
    </source>
</evidence>
<dbReference type="InterPro" id="IPR036736">
    <property type="entry name" value="ACP-like_sf"/>
</dbReference>
<name>A0A4Z0A0R3_9AGAM</name>
<sequence length="714" mass="78694">MDIASQNLKDDWMYIRFQDCYKTHFLPVDEESNTYELVASAGSFATPIVINHDNPRGFATGDLWTPHPTIPGLWRHTGRKDSMIALSNGLKANTKEIENMLLEDTRISQLLVFGAGRFLLGVIVVPTHWKQNQGHFVEDIWPTVEKINSTVPTYMRLLRGMVLVASPSKPFATTDKNSVKSKETLALYADEIESAYLNLGTVAFCEGPAQTFHHADVLPFIRGIVRQVIGRELSDDANFFEYGVDSLQAIRIWSRLRSLNAPFAPAVDGGANFSTSALYRNPTVSKLTSYVLAQASDAAQDSEDPCEHINALVDLYSSDLCDHTSLPGTTQEVGRYVFLVTGTTGALGCQLLEYLLRRTDVCKIFCLNRPSTLSIVQRQSDSLARYGISYSVQDQVNSGRVVFLDAALAEEDLGLSSITLAEIRSTVTHIIHNAWQLNFNLALDNFTAHFAGVRGLINLSLSSYRSFPPSFIFISSIGATSGYPGAVPETPLDDPTVVIGQTGYSQSKYVAERIIDKAALDAGLPAFIIRCGQLSGSTVNGAWNPQEFIPILLRSSFETGTIPESFPDLRWIPVDVAGEIIVELSIQGTANPQTSRTYSTASYWHVENPDAAAWSEMVERVTSCGRGVQSVSTMEWLESLGRLSSSACTRQQLPAAAALVDFYRQYALSRNGTERIKLDTTDTVRKCPRMASLGSATQWMDKYLHAIRSLTLDM</sequence>
<organism evidence="4 5">
    <name type="scientific">Hericium alpestre</name>
    <dbReference type="NCBI Taxonomy" id="135208"/>
    <lineage>
        <taxon>Eukaryota</taxon>
        <taxon>Fungi</taxon>
        <taxon>Dikarya</taxon>
        <taxon>Basidiomycota</taxon>
        <taxon>Agaricomycotina</taxon>
        <taxon>Agaricomycetes</taxon>
        <taxon>Russulales</taxon>
        <taxon>Hericiaceae</taxon>
        <taxon>Hericium</taxon>
    </lineage>
</organism>
<evidence type="ECO:0000313" key="4">
    <source>
        <dbReference type="EMBL" id="TFY79278.1"/>
    </source>
</evidence>
<dbReference type="SUPFAM" id="SSF47336">
    <property type="entry name" value="ACP-like"/>
    <property type="match status" value="1"/>
</dbReference>
<feature type="domain" description="Carrier" evidence="3">
    <location>
        <begin position="212"/>
        <end position="295"/>
    </location>
</feature>
<dbReference type="InterPro" id="IPR036291">
    <property type="entry name" value="NAD(P)-bd_dom_sf"/>
</dbReference>
<proteinExistence type="predicted"/>
<protein>
    <recommendedName>
        <fullName evidence="3">Carrier domain-containing protein</fullName>
    </recommendedName>
</protein>
<dbReference type="Pfam" id="PF00550">
    <property type="entry name" value="PP-binding"/>
    <property type="match status" value="1"/>
</dbReference>
<dbReference type="OrthoDB" id="429813at2759"/>
<keyword evidence="5" id="KW-1185">Reference proteome</keyword>
<reference evidence="4 5" key="1">
    <citation type="submission" date="2019-02" db="EMBL/GenBank/DDBJ databases">
        <title>Genome sequencing of the rare red list fungi Hericium alpestre (H. flagellum).</title>
        <authorList>
            <person name="Buettner E."/>
            <person name="Kellner H."/>
        </authorList>
    </citation>
    <scope>NUCLEOTIDE SEQUENCE [LARGE SCALE GENOMIC DNA]</scope>
    <source>
        <strain evidence="4 5">DSM 108284</strain>
    </source>
</reference>
<comment type="caution">
    <text evidence="4">The sequence shown here is derived from an EMBL/GenBank/DDBJ whole genome shotgun (WGS) entry which is preliminary data.</text>
</comment>
<keyword evidence="2" id="KW-0597">Phosphoprotein</keyword>
<dbReference type="InterPro" id="IPR051414">
    <property type="entry name" value="Adenylate-forming_Reductase"/>
</dbReference>
<accession>A0A4Z0A0R3</accession>
<dbReference type="Proteomes" id="UP000298061">
    <property type="component" value="Unassembled WGS sequence"/>
</dbReference>
<gene>
    <name evidence="4" type="ORF">EWM64_g4730</name>
</gene>
<dbReference type="STRING" id="135208.A0A4Z0A0R3"/>
<dbReference type="SUPFAM" id="SSF51735">
    <property type="entry name" value="NAD(P)-binding Rossmann-fold domains"/>
    <property type="match status" value="1"/>
</dbReference>
<dbReference type="InterPro" id="IPR020806">
    <property type="entry name" value="PKS_PP-bd"/>
</dbReference>
<dbReference type="Gene3D" id="1.10.1200.10">
    <property type="entry name" value="ACP-like"/>
    <property type="match status" value="1"/>
</dbReference>
<dbReference type="PANTHER" id="PTHR43439:SF2">
    <property type="entry name" value="ENZYME, PUTATIVE (JCVI)-RELATED"/>
    <property type="match status" value="1"/>
</dbReference>
<dbReference type="Pfam" id="PF07993">
    <property type="entry name" value="NAD_binding_4"/>
    <property type="match status" value="1"/>
</dbReference>
<dbReference type="InterPro" id="IPR013120">
    <property type="entry name" value="FAR_NAD-bd"/>
</dbReference>
<evidence type="ECO:0000259" key="3">
    <source>
        <dbReference type="PROSITE" id="PS50075"/>
    </source>
</evidence>
<evidence type="ECO:0000256" key="2">
    <source>
        <dbReference type="ARBA" id="ARBA00022553"/>
    </source>
</evidence>
<dbReference type="SUPFAM" id="SSF56801">
    <property type="entry name" value="Acetyl-CoA synthetase-like"/>
    <property type="match status" value="1"/>
</dbReference>